<dbReference type="STRING" id="108003.B1C78_10940"/>
<dbReference type="OrthoDB" id="5292580at2"/>
<keyword evidence="3" id="KW-1185">Reference proteome</keyword>
<organism evidence="2 3">
    <name type="scientific">Thioalkalivibrio denitrificans</name>
    <dbReference type="NCBI Taxonomy" id="108003"/>
    <lineage>
        <taxon>Bacteria</taxon>
        <taxon>Pseudomonadati</taxon>
        <taxon>Pseudomonadota</taxon>
        <taxon>Gammaproteobacteria</taxon>
        <taxon>Chromatiales</taxon>
        <taxon>Ectothiorhodospiraceae</taxon>
        <taxon>Thioalkalivibrio</taxon>
    </lineage>
</organism>
<dbReference type="Pfam" id="PF13852">
    <property type="entry name" value="DUF4197"/>
    <property type="match status" value="1"/>
</dbReference>
<keyword evidence="1" id="KW-0732">Signal</keyword>
<evidence type="ECO:0000256" key="1">
    <source>
        <dbReference type="SAM" id="SignalP"/>
    </source>
</evidence>
<accession>A0A1V3NEZ8</accession>
<evidence type="ECO:0008006" key="4">
    <source>
        <dbReference type="Google" id="ProtNLM"/>
    </source>
</evidence>
<sequence>MPLMNRRQMLILSFALLVPTQAQGNWWQRGQELLRDLTGGRTASSLTRAEIADGLREALRVGTDNVVSQVGRTDGFLADPAIRIPLPRDLERVRDTLARVGMSGMLDDLEVRMNRAAEAAAPRAKALFLDAIRDMTLEDAEGILRGPDDAATRYFQSRMSTPLAAEMRPIVDDTLSEAGAVRVHDDLLRRYHSIPFLPEIESDLTGHVVSRALDGVFHYLAIEEAAIRRDPAKRTTELLRKVFESTK</sequence>
<reference evidence="2 3" key="1">
    <citation type="submission" date="2017-02" db="EMBL/GenBank/DDBJ databases">
        <title>Genomic diversity within the haloalkaliphilic genus Thioalkalivibrio.</title>
        <authorList>
            <person name="Ahn A.-C."/>
            <person name="Meier-Kolthoff J."/>
            <person name="Overmars L."/>
            <person name="Richter M."/>
            <person name="Woyke T."/>
            <person name="Sorokin D.Y."/>
            <person name="Muyzer G."/>
        </authorList>
    </citation>
    <scope>NUCLEOTIDE SEQUENCE [LARGE SCALE GENOMIC DNA]</scope>
    <source>
        <strain evidence="2 3">ALJD</strain>
    </source>
</reference>
<dbReference type="EMBL" id="MVBK01000060">
    <property type="protein sequence ID" value="OOG23631.1"/>
    <property type="molecule type" value="Genomic_DNA"/>
</dbReference>
<dbReference type="AlphaFoldDB" id="A0A1V3NEZ8"/>
<feature type="signal peptide" evidence="1">
    <location>
        <begin position="1"/>
        <end position="24"/>
    </location>
</feature>
<name>A0A1V3NEZ8_9GAMM</name>
<evidence type="ECO:0000313" key="2">
    <source>
        <dbReference type="EMBL" id="OOG23631.1"/>
    </source>
</evidence>
<dbReference type="Proteomes" id="UP000189462">
    <property type="component" value="Unassembled WGS sequence"/>
</dbReference>
<protein>
    <recommendedName>
        <fullName evidence="4">DUF4197 domain-containing protein</fullName>
    </recommendedName>
</protein>
<gene>
    <name evidence="2" type="ORF">B1C78_10940</name>
</gene>
<comment type="caution">
    <text evidence="2">The sequence shown here is derived from an EMBL/GenBank/DDBJ whole genome shotgun (WGS) entry which is preliminary data.</text>
</comment>
<dbReference type="InterPro" id="IPR025245">
    <property type="entry name" value="DUF4197"/>
</dbReference>
<feature type="chain" id="PRO_5010707581" description="DUF4197 domain-containing protein" evidence="1">
    <location>
        <begin position="25"/>
        <end position="247"/>
    </location>
</feature>
<evidence type="ECO:0000313" key="3">
    <source>
        <dbReference type="Proteomes" id="UP000189462"/>
    </source>
</evidence>
<proteinExistence type="predicted"/>